<dbReference type="InParanoid" id="A0A0D8JS68"/>
<keyword evidence="1" id="KW-0812">Transmembrane</keyword>
<evidence type="ECO:0000313" key="2">
    <source>
        <dbReference type="EMBL" id="KJF60175.1"/>
    </source>
</evidence>
<organism evidence="2 3">
    <name type="scientific">Coccidioides immitis (strain RS)</name>
    <name type="common">Valley fever fungus</name>
    <dbReference type="NCBI Taxonomy" id="246410"/>
    <lineage>
        <taxon>Eukaryota</taxon>
        <taxon>Fungi</taxon>
        <taxon>Dikarya</taxon>
        <taxon>Ascomycota</taxon>
        <taxon>Pezizomycotina</taxon>
        <taxon>Eurotiomycetes</taxon>
        <taxon>Eurotiomycetidae</taxon>
        <taxon>Onygenales</taxon>
        <taxon>Onygenaceae</taxon>
        <taxon>Coccidioides</taxon>
    </lineage>
</organism>
<dbReference type="EMBL" id="GG704911">
    <property type="protein sequence ID" value="KJF60175.1"/>
    <property type="molecule type" value="Genomic_DNA"/>
</dbReference>
<feature type="transmembrane region" description="Helical" evidence="1">
    <location>
        <begin position="112"/>
        <end position="137"/>
    </location>
</feature>
<dbReference type="GeneID" id="24164419"/>
<reference evidence="3" key="1">
    <citation type="journal article" date="2009" name="Genome Res.">
        <title>Comparative genomic analyses of the human fungal pathogens Coccidioides and their relatives.</title>
        <authorList>
            <person name="Sharpton T.J."/>
            <person name="Stajich J.E."/>
            <person name="Rounsley S.D."/>
            <person name="Gardner M.J."/>
            <person name="Wortman J.R."/>
            <person name="Jordar V.S."/>
            <person name="Maiti R."/>
            <person name="Kodira C.D."/>
            <person name="Neafsey D.E."/>
            <person name="Zeng Q."/>
            <person name="Hung C.-Y."/>
            <person name="McMahan C."/>
            <person name="Muszewska A."/>
            <person name="Grynberg M."/>
            <person name="Mandel M.A."/>
            <person name="Kellner E.M."/>
            <person name="Barker B.M."/>
            <person name="Galgiani J.N."/>
            <person name="Orbach M.J."/>
            <person name="Kirkland T.N."/>
            <person name="Cole G.T."/>
            <person name="Henn M.R."/>
            <person name="Birren B.W."/>
            <person name="Taylor J.W."/>
        </authorList>
    </citation>
    <scope>NUCLEOTIDE SEQUENCE [LARGE SCALE GENOMIC DNA]</scope>
    <source>
        <strain evidence="3">RS</strain>
    </source>
</reference>
<evidence type="ECO:0000313" key="3">
    <source>
        <dbReference type="Proteomes" id="UP000001261"/>
    </source>
</evidence>
<feature type="transmembrane region" description="Helical" evidence="1">
    <location>
        <begin position="313"/>
        <end position="332"/>
    </location>
</feature>
<dbReference type="KEGG" id="cim:CIMG_12792"/>
<name>A0A0D8JS68_COCIM</name>
<reference evidence="3" key="2">
    <citation type="journal article" date="2010" name="Genome Res.">
        <title>Population genomic sequencing of Coccidioides fungi reveals recent hybridization and transposon control.</title>
        <authorList>
            <person name="Neafsey D.E."/>
            <person name="Barker B.M."/>
            <person name="Sharpton T.J."/>
            <person name="Stajich J.E."/>
            <person name="Park D.J."/>
            <person name="Whiston E."/>
            <person name="Hung C.-Y."/>
            <person name="McMahan C."/>
            <person name="White J."/>
            <person name="Sykes S."/>
            <person name="Heiman D."/>
            <person name="Young S."/>
            <person name="Zeng Q."/>
            <person name="Abouelleil A."/>
            <person name="Aftuck L."/>
            <person name="Bessette D."/>
            <person name="Brown A."/>
            <person name="FitzGerald M."/>
            <person name="Lui A."/>
            <person name="Macdonald J.P."/>
            <person name="Priest M."/>
            <person name="Orbach M.J."/>
            <person name="Galgiani J.N."/>
            <person name="Kirkland T.N."/>
            <person name="Cole G.T."/>
            <person name="Birren B.W."/>
            <person name="Henn M.R."/>
            <person name="Taylor J.W."/>
            <person name="Rounsley S.D."/>
        </authorList>
    </citation>
    <scope>GENOME REANNOTATION</scope>
    <source>
        <strain evidence="3">RS</strain>
    </source>
</reference>
<evidence type="ECO:0000256" key="1">
    <source>
        <dbReference type="SAM" id="Phobius"/>
    </source>
</evidence>
<dbReference type="RefSeq" id="XP_004445812.1">
    <property type="nucleotide sequence ID" value="XM_004445755.1"/>
</dbReference>
<dbReference type="VEuPathDB" id="FungiDB:CIMG_12792"/>
<keyword evidence="1" id="KW-1133">Transmembrane helix</keyword>
<dbReference type="OrthoDB" id="72269at2759"/>
<feature type="transmembrane region" description="Helical" evidence="1">
    <location>
        <begin position="344"/>
        <end position="365"/>
    </location>
</feature>
<feature type="transmembrane region" description="Helical" evidence="1">
    <location>
        <begin position="50"/>
        <end position="70"/>
    </location>
</feature>
<feature type="transmembrane region" description="Helical" evidence="1">
    <location>
        <begin position="82"/>
        <end position="100"/>
    </location>
</feature>
<dbReference type="OMA" id="VFLRWDY"/>
<dbReference type="AlphaFoldDB" id="A0A0D8JS68"/>
<feature type="transmembrane region" description="Helical" evidence="1">
    <location>
        <begin position="157"/>
        <end position="180"/>
    </location>
</feature>
<feature type="transmembrane region" description="Helical" evidence="1">
    <location>
        <begin position="243"/>
        <end position="268"/>
    </location>
</feature>
<gene>
    <name evidence="2" type="ORF">CIMG_12792</name>
</gene>
<evidence type="ECO:0008006" key="4">
    <source>
        <dbReference type="Google" id="ProtNLM"/>
    </source>
</evidence>
<keyword evidence="1" id="KW-0472">Membrane</keyword>
<dbReference type="Proteomes" id="UP000001261">
    <property type="component" value="Unassembled WGS sequence"/>
</dbReference>
<protein>
    <recommendedName>
        <fullName evidence="4">AtmA protein</fullName>
    </recommendedName>
</protein>
<proteinExistence type="predicted"/>
<sequence length="386" mass="42919">MPSPLMFCILAFSGWALISMFYFTYRNGHLASLQQIIDSGILPGGERLEAAITGVSLLDQILVSFIPFFYPIVDGSTPNLSLHSVNFAGTLAAIWTLVSLEAMRAGSRGRLIAIPSFFGIMCQLCTFGVVMPIYVTLHLFTSPASFNPNRENTDFPFFRVNTFLWSISNGYILPTILMAFPNMSKGLLPSKQHAIAFWQPWPIYISLIQYVLSKFSIICSCFGPQSNNITSRQTKTRNGLRRIYAFAFSCAAIPHLASWTISLAAWVFPTLFSPKTASTLAPRNVFVNQFPWSSARPESLGVGTLWFLQWDHLIGAIVALVWTAILYAAAHIECRIPISGFKLMLKVATFCVVAGIAGAAVELMWERDELLLDLQDAKRDKTFKSQ</sequence>
<accession>A0A0D8JS68</accession>
<feature type="transmembrane region" description="Helical" evidence="1">
    <location>
        <begin position="6"/>
        <end position="25"/>
    </location>
</feature>
<keyword evidence="3" id="KW-1185">Reference proteome</keyword>